<evidence type="ECO:0000256" key="2">
    <source>
        <dbReference type="ARBA" id="ARBA00022525"/>
    </source>
</evidence>
<dbReference type="InterPro" id="IPR029277">
    <property type="entry name" value="SVWC_dom"/>
</dbReference>
<dbReference type="SMART" id="SM01318">
    <property type="entry name" value="SVWC"/>
    <property type="match status" value="1"/>
</dbReference>
<reference evidence="5" key="1">
    <citation type="journal article" date="2016" name="J. Proteomics">
        <title>Transcriptomic analysis of the venom glands from the scorpion Hadogenes troglodytes revealed unique and extremely high diversity of the venom peptides.</title>
        <authorList>
            <person name="Zhong J."/>
            <person name="Zeng X.C."/>
            <person name="Zeng X."/>
            <person name="Nie Y."/>
            <person name="Zhang L."/>
            <person name="Wu S."/>
            <person name="Bao A."/>
        </authorList>
    </citation>
    <scope>NUCLEOTIDE SEQUENCE</scope>
</reference>
<accession>A0A1B3IJ41</accession>
<sequence>MRHLCVAVLLGCLSLCAMPPFTIGAGEVCEVGALKIPVGQEKQDPNSCVKYKCITQNNRLVLNKLECVIMNSKRGCKSVPGDVKAPFPDCCSISLCRGGQWDKN</sequence>
<organism evidence="5">
    <name type="scientific">Hadogenes troglodytes</name>
    <dbReference type="NCBI Taxonomy" id="1577150"/>
    <lineage>
        <taxon>Eukaryota</taxon>
        <taxon>Metazoa</taxon>
        <taxon>Ecdysozoa</taxon>
        <taxon>Arthropoda</taxon>
        <taxon>Chelicerata</taxon>
        <taxon>Arachnida</taxon>
        <taxon>Scorpiones</taxon>
        <taxon>Iurida</taxon>
        <taxon>Scorpionoidea</taxon>
        <taxon>Hemiscorpiidae</taxon>
        <taxon>Hadogenes</taxon>
    </lineage>
</organism>
<keyword evidence="3" id="KW-0732">Signal</keyword>
<evidence type="ECO:0000313" key="5">
    <source>
        <dbReference type="EMBL" id="AOF40216.1"/>
    </source>
</evidence>
<feature type="chain" id="PRO_5008548547" evidence="3">
    <location>
        <begin position="25"/>
        <end position="104"/>
    </location>
</feature>
<dbReference type="AlphaFoldDB" id="A0A1B3IJ41"/>
<name>A0A1B3IJ41_9SCOR</name>
<dbReference type="Pfam" id="PF15430">
    <property type="entry name" value="SVWC"/>
    <property type="match status" value="1"/>
</dbReference>
<dbReference type="EMBL" id="KU643124">
    <property type="protein sequence ID" value="AOF40216.1"/>
    <property type="molecule type" value="mRNA"/>
</dbReference>
<keyword evidence="2" id="KW-0964">Secreted</keyword>
<feature type="domain" description="Single" evidence="4">
    <location>
        <begin position="29"/>
        <end position="96"/>
    </location>
</feature>
<protein>
    <submittedName>
        <fullName evidence="5">Venom peptide HtLa15</fullName>
    </submittedName>
</protein>
<evidence type="ECO:0000259" key="4">
    <source>
        <dbReference type="SMART" id="SM01318"/>
    </source>
</evidence>
<comment type="subcellular location">
    <subcellularLocation>
        <location evidence="1">Secreted</location>
    </subcellularLocation>
</comment>
<evidence type="ECO:0000256" key="1">
    <source>
        <dbReference type="ARBA" id="ARBA00004613"/>
    </source>
</evidence>
<dbReference type="GO" id="GO:0005576">
    <property type="term" value="C:extracellular region"/>
    <property type="evidence" value="ECO:0007669"/>
    <property type="project" value="UniProtKB-SubCell"/>
</dbReference>
<proteinExistence type="evidence at transcript level"/>
<feature type="signal peptide" evidence="3">
    <location>
        <begin position="1"/>
        <end position="24"/>
    </location>
</feature>
<evidence type="ECO:0000256" key="3">
    <source>
        <dbReference type="SAM" id="SignalP"/>
    </source>
</evidence>